<evidence type="ECO:0000313" key="3">
    <source>
        <dbReference type="Proteomes" id="UP000006729"/>
    </source>
</evidence>
<evidence type="ECO:0000256" key="1">
    <source>
        <dbReference type="SAM" id="Phobius"/>
    </source>
</evidence>
<reference evidence="2 3" key="1">
    <citation type="journal article" date="2006" name="Science">
        <title>The genome of black cottonwood, Populus trichocarpa (Torr. &amp; Gray).</title>
        <authorList>
            <person name="Tuskan G.A."/>
            <person name="Difazio S."/>
            <person name="Jansson S."/>
            <person name="Bohlmann J."/>
            <person name="Grigoriev I."/>
            <person name="Hellsten U."/>
            <person name="Putnam N."/>
            <person name="Ralph S."/>
            <person name="Rombauts S."/>
            <person name="Salamov A."/>
            <person name="Schein J."/>
            <person name="Sterck L."/>
            <person name="Aerts A."/>
            <person name="Bhalerao R.R."/>
            <person name="Bhalerao R.P."/>
            <person name="Blaudez D."/>
            <person name="Boerjan W."/>
            <person name="Brun A."/>
            <person name="Brunner A."/>
            <person name="Busov V."/>
            <person name="Campbell M."/>
            <person name="Carlson J."/>
            <person name="Chalot M."/>
            <person name="Chapman J."/>
            <person name="Chen G.L."/>
            <person name="Cooper D."/>
            <person name="Coutinho P.M."/>
            <person name="Couturier J."/>
            <person name="Covert S."/>
            <person name="Cronk Q."/>
            <person name="Cunningham R."/>
            <person name="Davis J."/>
            <person name="Degroeve S."/>
            <person name="Dejardin A."/>
            <person name="Depamphilis C."/>
            <person name="Detter J."/>
            <person name="Dirks B."/>
            <person name="Dubchak I."/>
            <person name="Duplessis S."/>
            <person name="Ehlting J."/>
            <person name="Ellis B."/>
            <person name="Gendler K."/>
            <person name="Goodstein D."/>
            <person name="Gribskov M."/>
            <person name="Grimwood J."/>
            <person name="Groover A."/>
            <person name="Gunter L."/>
            <person name="Hamberger B."/>
            <person name="Heinze B."/>
            <person name="Helariutta Y."/>
            <person name="Henrissat B."/>
            <person name="Holligan D."/>
            <person name="Holt R."/>
            <person name="Huang W."/>
            <person name="Islam-Faridi N."/>
            <person name="Jones S."/>
            <person name="Jones-Rhoades M."/>
            <person name="Jorgensen R."/>
            <person name="Joshi C."/>
            <person name="Kangasjarvi J."/>
            <person name="Karlsson J."/>
            <person name="Kelleher C."/>
            <person name="Kirkpatrick R."/>
            <person name="Kirst M."/>
            <person name="Kohler A."/>
            <person name="Kalluri U."/>
            <person name="Larimer F."/>
            <person name="Leebens-Mack J."/>
            <person name="Leple J.C."/>
            <person name="Locascio P."/>
            <person name="Lou Y."/>
            <person name="Lucas S."/>
            <person name="Martin F."/>
            <person name="Montanini B."/>
            <person name="Napoli C."/>
            <person name="Nelson D.R."/>
            <person name="Nelson C."/>
            <person name="Nieminen K."/>
            <person name="Nilsson O."/>
            <person name="Pereda V."/>
            <person name="Peter G."/>
            <person name="Philippe R."/>
            <person name="Pilate G."/>
            <person name="Poliakov A."/>
            <person name="Razumovskaya J."/>
            <person name="Richardson P."/>
            <person name="Rinaldi C."/>
            <person name="Ritland K."/>
            <person name="Rouze P."/>
            <person name="Ryaboy D."/>
            <person name="Schmutz J."/>
            <person name="Schrader J."/>
            <person name="Segerman B."/>
            <person name="Shin H."/>
            <person name="Siddiqui A."/>
            <person name="Sterky F."/>
            <person name="Terry A."/>
            <person name="Tsai C.J."/>
            <person name="Uberbacher E."/>
            <person name="Unneberg P."/>
            <person name="Vahala J."/>
            <person name="Wall K."/>
            <person name="Wessler S."/>
            <person name="Yang G."/>
            <person name="Yin T."/>
            <person name="Douglas C."/>
            <person name="Marra M."/>
            <person name="Sandberg G."/>
            <person name="Van de Peer Y."/>
            <person name="Rokhsar D."/>
        </authorList>
    </citation>
    <scope>NUCLEOTIDE SEQUENCE [LARGE SCALE GENOMIC DNA]</scope>
    <source>
        <strain evidence="3">cv. Nisqually</strain>
    </source>
</reference>
<dbReference type="AlphaFoldDB" id="A0A2K2A300"/>
<keyword evidence="1" id="KW-0472">Membrane</keyword>
<evidence type="ECO:0000313" key="2">
    <source>
        <dbReference type="EMBL" id="PNT31906.1"/>
    </source>
</evidence>
<keyword evidence="1" id="KW-0812">Transmembrane</keyword>
<feature type="transmembrane region" description="Helical" evidence="1">
    <location>
        <begin position="30"/>
        <end position="51"/>
    </location>
</feature>
<protein>
    <submittedName>
        <fullName evidence="2">Uncharacterized protein</fullName>
    </submittedName>
</protein>
<proteinExistence type="predicted"/>
<organism evidence="2 3">
    <name type="scientific">Populus trichocarpa</name>
    <name type="common">Western balsam poplar</name>
    <name type="synonym">Populus balsamifera subsp. trichocarpa</name>
    <dbReference type="NCBI Taxonomy" id="3694"/>
    <lineage>
        <taxon>Eukaryota</taxon>
        <taxon>Viridiplantae</taxon>
        <taxon>Streptophyta</taxon>
        <taxon>Embryophyta</taxon>
        <taxon>Tracheophyta</taxon>
        <taxon>Spermatophyta</taxon>
        <taxon>Magnoliopsida</taxon>
        <taxon>eudicotyledons</taxon>
        <taxon>Gunneridae</taxon>
        <taxon>Pentapetalae</taxon>
        <taxon>rosids</taxon>
        <taxon>fabids</taxon>
        <taxon>Malpighiales</taxon>
        <taxon>Salicaceae</taxon>
        <taxon>Saliceae</taxon>
        <taxon>Populus</taxon>
    </lineage>
</organism>
<name>A0A2K2A300_POPTR</name>
<accession>A0A2K2A300</accession>
<dbReference type="Proteomes" id="UP000006729">
    <property type="component" value="Chromosome 6"/>
</dbReference>
<sequence length="181" mass="20547">MATCVPRASNIVSAWIHKLSLLEEGGLVDLMLIDLFFTSIPAMFLHALVVVTKKQEKVRVKSGLDIVDDNYGDTVEMETVRRLFLVLDDLMVEREIGMVANSVMKANGEDDDKDYFCEERLANKGSRSAASEDVEGARRVVVGLMDLLRWYILSIDVYVIYKIDLIKYILPKLFLRDQIGK</sequence>
<gene>
    <name evidence="2" type="ORF">POPTR_006G155300</name>
</gene>
<keyword evidence="1" id="KW-1133">Transmembrane helix</keyword>
<dbReference type="EMBL" id="CM009295">
    <property type="protein sequence ID" value="PNT31906.1"/>
    <property type="molecule type" value="Genomic_DNA"/>
</dbReference>
<dbReference type="InParanoid" id="A0A2K2A300"/>
<keyword evidence="3" id="KW-1185">Reference proteome</keyword>